<dbReference type="Gene3D" id="3.40.50.1390">
    <property type="entry name" value="Resolvase, N-terminal catalytic domain"/>
    <property type="match status" value="1"/>
</dbReference>
<dbReference type="InterPro" id="IPR006119">
    <property type="entry name" value="Resolv_N"/>
</dbReference>
<name>A0A069RQ73_PEPLI</name>
<dbReference type="InterPro" id="IPR050639">
    <property type="entry name" value="SSR_resolvase"/>
</dbReference>
<dbReference type="GO" id="GO:0000150">
    <property type="term" value="F:DNA strand exchange activity"/>
    <property type="evidence" value="ECO:0007669"/>
    <property type="project" value="InterPro"/>
</dbReference>
<dbReference type="Proteomes" id="UP000027946">
    <property type="component" value="Unassembled WGS sequence"/>
</dbReference>
<feature type="domain" description="Resolvase/invertase-type recombinase catalytic" evidence="3">
    <location>
        <begin position="1"/>
        <end position="108"/>
    </location>
</feature>
<dbReference type="CDD" id="cd03768">
    <property type="entry name" value="SR_ResInv"/>
    <property type="match status" value="1"/>
</dbReference>
<keyword evidence="2" id="KW-0233">DNA recombination</keyword>
<sequence length="120" mass="14095">MSAREINKPQIQELLEFARKDDAIYVHDFSRLARSTKDSLDIVEDLERKGVELVSLKENLDTYTFVDIAVFNVIVHKLQRDLLNLQQFHARISSIFLYTGSLEYIENPTRHKIIFLSNWV</sequence>
<dbReference type="InterPro" id="IPR036162">
    <property type="entry name" value="Resolvase-like_N_sf"/>
</dbReference>
<evidence type="ECO:0000313" key="5">
    <source>
        <dbReference type="Proteomes" id="UP000027946"/>
    </source>
</evidence>
<proteinExistence type="predicted"/>
<dbReference type="Pfam" id="PF00239">
    <property type="entry name" value="Resolvase"/>
    <property type="match status" value="1"/>
</dbReference>
<evidence type="ECO:0000259" key="3">
    <source>
        <dbReference type="PROSITE" id="PS51736"/>
    </source>
</evidence>
<evidence type="ECO:0000313" key="4">
    <source>
        <dbReference type="EMBL" id="KDR96327.1"/>
    </source>
</evidence>
<dbReference type="GO" id="GO:0003677">
    <property type="term" value="F:DNA binding"/>
    <property type="evidence" value="ECO:0007669"/>
    <property type="project" value="UniProtKB-KW"/>
</dbReference>
<dbReference type="EMBL" id="JJMM01000004">
    <property type="protein sequence ID" value="KDR96327.1"/>
    <property type="molecule type" value="Genomic_DNA"/>
</dbReference>
<dbReference type="STRING" id="1121324.CLIT_4c01640"/>
<evidence type="ECO:0000256" key="1">
    <source>
        <dbReference type="ARBA" id="ARBA00023125"/>
    </source>
</evidence>
<dbReference type="eggNOG" id="COG1961">
    <property type="taxonomic scope" value="Bacteria"/>
</dbReference>
<organism evidence="4 5">
    <name type="scientific">Peptoclostridium litorale DSM 5388</name>
    <dbReference type="NCBI Taxonomy" id="1121324"/>
    <lineage>
        <taxon>Bacteria</taxon>
        <taxon>Bacillati</taxon>
        <taxon>Bacillota</taxon>
        <taxon>Clostridia</taxon>
        <taxon>Peptostreptococcales</taxon>
        <taxon>Peptoclostridiaceae</taxon>
        <taxon>Peptoclostridium</taxon>
    </lineage>
</organism>
<dbReference type="OrthoDB" id="9797501at2"/>
<keyword evidence="1" id="KW-0238">DNA-binding</keyword>
<dbReference type="PANTHER" id="PTHR30461:SF2">
    <property type="entry name" value="SERINE RECOMBINASE PINE-RELATED"/>
    <property type="match status" value="1"/>
</dbReference>
<keyword evidence="5" id="KW-1185">Reference proteome</keyword>
<comment type="caution">
    <text evidence="4">The sequence shown here is derived from an EMBL/GenBank/DDBJ whole genome shotgun (WGS) entry which is preliminary data.</text>
</comment>
<protein>
    <recommendedName>
        <fullName evidence="3">Resolvase/invertase-type recombinase catalytic domain-containing protein</fullName>
    </recommendedName>
</protein>
<accession>A0A069RQ73</accession>
<gene>
    <name evidence="4" type="ORF">CLIT_4c01640</name>
</gene>
<dbReference type="RefSeq" id="WP_052635922.1">
    <property type="nucleotide sequence ID" value="NZ_FSRH01000013.1"/>
</dbReference>
<dbReference type="SUPFAM" id="SSF53041">
    <property type="entry name" value="Resolvase-like"/>
    <property type="match status" value="1"/>
</dbReference>
<dbReference type="PROSITE" id="PS51736">
    <property type="entry name" value="RECOMBINASES_3"/>
    <property type="match status" value="1"/>
</dbReference>
<dbReference type="PANTHER" id="PTHR30461">
    <property type="entry name" value="DNA-INVERTASE FROM LAMBDOID PROPHAGE"/>
    <property type="match status" value="1"/>
</dbReference>
<evidence type="ECO:0000256" key="2">
    <source>
        <dbReference type="ARBA" id="ARBA00023172"/>
    </source>
</evidence>
<reference evidence="4 5" key="1">
    <citation type="submission" date="2014-03" db="EMBL/GenBank/DDBJ databases">
        <title>Genome sequence of Clostridium litorale W6, DSM 5388.</title>
        <authorList>
            <person name="Poehlein A."/>
            <person name="Jagirdar A."/>
            <person name="Khonsari B."/>
            <person name="Chibani C.M."/>
            <person name="Gutierrez Gutierrez D.A."/>
            <person name="Davydova E."/>
            <person name="Alghaithi H.S."/>
            <person name="Nair K.P."/>
            <person name="Dhamotharan K."/>
            <person name="Chandran L."/>
            <person name="G W."/>
            <person name="Daniel R."/>
        </authorList>
    </citation>
    <scope>NUCLEOTIDE SEQUENCE [LARGE SCALE GENOMIC DNA]</scope>
    <source>
        <strain evidence="4 5">W6</strain>
    </source>
</reference>
<dbReference type="AlphaFoldDB" id="A0A069RQ73"/>